<gene>
    <name evidence="1" type="ORF">TRAPUB_8991</name>
</gene>
<keyword evidence="2" id="KW-1185">Reference proteome</keyword>
<name>A0A1M2W3M8_TRAPU</name>
<dbReference type="AlphaFoldDB" id="A0A1M2W3M8"/>
<organism evidence="1 2">
    <name type="scientific">Trametes pubescens</name>
    <name type="common">White-rot fungus</name>
    <dbReference type="NCBI Taxonomy" id="154538"/>
    <lineage>
        <taxon>Eukaryota</taxon>
        <taxon>Fungi</taxon>
        <taxon>Dikarya</taxon>
        <taxon>Basidiomycota</taxon>
        <taxon>Agaricomycotina</taxon>
        <taxon>Agaricomycetes</taxon>
        <taxon>Polyporales</taxon>
        <taxon>Polyporaceae</taxon>
        <taxon>Trametes</taxon>
    </lineage>
</organism>
<evidence type="ECO:0000313" key="2">
    <source>
        <dbReference type="Proteomes" id="UP000184267"/>
    </source>
</evidence>
<evidence type="ECO:0000313" key="1">
    <source>
        <dbReference type="EMBL" id="OJT14465.1"/>
    </source>
</evidence>
<proteinExistence type="predicted"/>
<protein>
    <submittedName>
        <fullName evidence="1">Uncharacterized protein</fullName>
    </submittedName>
</protein>
<comment type="caution">
    <text evidence="1">The sequence shown here is derived from an EMBL/GenBank/DDBJ whole genome shotgun (WGS) entry which is preliminary data.</text>
</comment>
<dbReference type="EMBL" id="MNAD01000287">
    <property type="protein sequence ID" value="OJT14465.1"/>
    <property type="molecule type" value="Genomic_DNA"/>
</dbReference>
<sequence>MATADPIVVRSREVPVSFLYTSFHVMSPALERLPWRIQDPARTPGNPVKPPLPGGRVGVYCDKLRRRRCTYCLVLE</sequence>
<reference evidence="1 2" key="1">
    <citation type="submission" date="2016-10" db="EMBL/GenBank/DDBJ databases">
        <title>Genome sequence of the basidiomycete white-rot fungus Trametes pubescens.</title>
        <authorList>
            <person name="Makela M.R."/>
            <person name="Granchi Z."/>
            <person name="Peng M."/>
            <person name="De Vries R.P."/>
            <person name="Grigoriev I."/>
            <person name="Riley R."/>
            <person name="Hilden K."/>
        </authorList>
    </citation>
    <scope>NUCLEOTIDE SEQUENCE [LARGE SCALE GENOMIC DNA]</scope>
    <source>
        <strain evidence="1 2">FBCC735</strain>
    </source>
</reference>
<dbReference type="Proteomes" id="UP000184267">
    <property type="component" value="Unassembled WGS sequence"/>
</dbReference>
<accession>A0A1M2W3M8</accession>